<dbReference type="SUPFAM" id="SSF52172">
    <property type="entry name" value="CheY-like"/>
    <property type="match status" value="1"/>
</dbReference>
<reference evidence="5 6" key="1">
    <citation type="submission" date="2010-12" db="EMBL/GenBank/DDBJ databases">
        <title>Whole genome sequence of Anaerolinea thermophila UNI-1.</title>
        <authorList>
            <person name="Narita-Yamada S."/>
            <person name="Kishi E."/>
            <person name="Watanabe Y."/>
            <person name="Takasaki K."/>
            <person name="Ankai A."/>
            <person name="Oguchi A."/>
            <person name="Fukui S."/>
            <person name="Takahashi M."/>
            <person name="Yashiro I."/>
            <person name="Hosoyama A."/>
            <person name="Sekiguchi Y."/>
            <person name="Hanada S."/>
            <person name="Fujita N."/>
        </authorList>
    </citation>
    <scope>NUCLEOTIDE SEQUENCE [LARGE SCALE GENOMIC DNA]</scope>
    <source>
        <strain evidence="6">DSM 14523 / JCM 11388 / NBRC 100420 / UNI-1</strain>
    </source>
</reference>
<sequence>MAGEKHILYVEDNPDNRMLVRRLLTAFGYEVIEAENATRAMEILKTTKPVLILMDINMPDVDGYTLTNRIKSDPELFNIPVIALTANVMKGDRERTLDAGCDGYIEKPIDVDRFIEQIERFLA</sequence>
<protein>
    <submittedName>
        <fullName evidence="5">Response regulator receiver protein</fullName>
    </submittedName>
</protein>
<evidence type="ECO:0000259" key="4">
    <source>
        <dbReference type="PROSITE" id="PS50110"/>
    </source>
</evidence>
<dbReference type="RefSeq" id="WP_013559607.1">
    <property type="nucleotide sequence ID" value="NC_014960.1"/>
</dbReference>
<feature type="modified residue" description="4-aspartylphosphate" evidence="3">
    <location>
        <position position="55"/>
    </location>
</feature>
<dbReference type="HOGENOM" id="CLU_000445_69_17_0"/>
<dbReference type="EMBL" id="AP012029">
    <property type="protein sequence ID" value="BAJ63219.1"/>
    <property type="molecule type" value="Genomic_DNA"/>
</dbReference>
<dbReference type="KEGG" id="atm:ANT_11850"/>
<dbReference type="AlphaFoldDB" id="E8N455"/>
<organism evidence="5 6">
    <name type="scientific">Anaerolinea thermophila (strain DSM 14523 / JCM 11388 / NBRC 100420 / UNI-1)</name>
    <dbReference type="NCBI Taxonomy" id="926569"/>
    <lineage>
        <taxon>Bacteria</taxon>
        <taxon>Bacillati</taxon>
        <taxon>Chloroflexota</taxon>
        <taxon>Anaerolineae</taxon>
        <taxon>Anaerolineales</taxon>
        <taxon>Anaerolineaceae</taxon>
        <taxon>Anaerolinea</taxon>
    </lineage>
</organism>
<dbReference type="GO" id="GO:0000160">
    <property type="term" value="P:phosphorelay signal transduction system"/>
    <property type="evidence" value="ECO:0007669"/>
    <property type="project" value="UniProtKB-KW"/>
</dbReference>
<keyword evidence="2" id="KW-0902">Two-component regulatory system</keyword>
<name>E8N455_ANATU</name>
<evidence type="ECO:0000256" key="2">
    <source>
        <dbReference type="ARBA" id="ARBA00023012"/>
    </source>
</evidence>
<accession>E8N455</accession>
<keyword evidence="6" id="KW-1185">Reference proteome</keyword>
<dbReference type="InParanoid" id="E8N455"/>
<gene>
    <name evidence="5" type="ordered locus">ANT_11850</name>
</gene>
<dbReference type="PROSITE" id="PS50110">
    <property type="entry name" value="RESPONSE_REGULATORY"/>
    <property type="match status" value="1"/>
</dbReference>
<evidence type="ECO:0000313" key="6">
    <source>
        <dbReference type="Proteomes" id="UP000008922"/>
    </source>
</evidence>
<dbReference type="PANTHER" id="PTHR45339">
    <property type="entry name" value="HYBRID SIGNAL TRANSDUCTION HISTIDINE KINASE J"/>
    <property type="match status" value="1"/>
</dbReference>
<dbReference type="Proteomes" id="UP000008922">
    <property type="component" value="Chromosome"/>
</dbReference>
<dbReference type="Pfam" id="PF00072">
    <property type="entry name" value="Response_reg"/>
    <property type="match status" value="1"/>
</dbReference>
<dbReference type="eggNOG" id="COG0784">
    <property type="taxonomic scope" value="Bacteria"/>
</dbReference>
<dbReference type="PANTHER" id="PTHR45339:SF1">
    <property type="entry name" value="HYBRID SIGNAL TRANSDUCTION HISTIDINE KINASE J"/>
    <property type="match status" value="1"/>
</dbReference>
<evidence type="ECO:0000256" key="3">
    <source>
        <dbReference type="PROSITE-ProRule" id="PRU00169"/>
    </source>
</evidence>
<evidence type="ECO:0000313" key="5">
    <source>
        <dbReference type="EMBL" id="BAJ63219.1"/>
    </source>
</evidence>
<dbReference type="STRING" id="926569.ANT_11850"/>
<feature type="domain" description="Response regulatory" evidence="4">
    <location>
        <begin position="6"/>
        <end position="122"/>
    </location>
</feature>
<proteinExistence type="predicted"/>
<keyword evidence="1 3" id="KW-0597">Phosphoprotein</keyword>
<dbReference type="OrthoDB" id="9802491at2"/>
<dbReference type="SMART" id="SM00448">
    <property type="entry name" value="REC"/>
    <property type="match status" value="1"/>
</dbReference>
<dbReference type="Gene3D" id="3.40.50.2300">
    <property type="match status" value="1"/>
</dbReference>
<evidence type="ECO:0000256" key="1">
    <source>
        <dbReference type="ARBA" id="ARBA00022553"/>
    </source>
</evidence>
<dbReference type="InterPro" id="IPR011006">
    <property type="entry name" value="CheY-like_superfamily"/>
</dbReference>
<dbReference type="InterPro" id="IPR001789">
    <property type="entry name" value="Sig_transdc_resp-reg_receiver"/>
</dbReference>